<reference evidence="1" key="2">
    <citation type="submission" date="2013-04" db="UniProtKB">
        <authorList>
            <consortium name="EnsemblPlants"/>
        </authorList>
    </citation>
    <scope>IDENTIFICATION</scope>
</reference>
<accession>J3NCP2</accession>
<organism evidence="1">
    <name type="scientific">Oryza brachyantha</name>
    <name type="common">malo sina</name>
    <dbReference type="NCBI Taxonomy" id="4533"/>
    <lineage>
        <taxon>Eukaryota</taxon>
        <taxon>Viridiplantae</taxon>
        <taxon>Streptophyta</taxon>
        <taxon>Embryophyta</taxon>
        <taxon>Tracheophyta</taxon>
        <taxon>Spermatophyta</taxon>
        <taxon>Magnoliopsida</taxon>
        <taxon>Liliopsida</taxon>
        <taxon>Poales</taxon>
        <taxon>Poaceae</taxon>
        <taxon>BOP clade</taxon>
        <taxon>Oryzoideae</taxon>
        <taxon>Oryzeae</taxon>
        <taxon>Oryzinae</taxon>
        <taxon>Oryza</taxon>
    </lineage>
</organism>
<dbReference type="AlphaFoldDB" id="J3NCP2"/>
<proteinExistence type="predicted"/>
<name>J3NCP2_ORYBR</name>
<dbReference type="Gramene" id="OB12G17500.1">
    <property type="protein sequence ID" value="OB12G17500.1"/>
    <property type="gene ID" value="OB12G17500"/>
</dbReference>
<reference evidence="1" key="1">
    <citation type="journal article" date="2013" name="Nat. Commun.">
        <title>Whole-genome sequencing of Oryza brachyantha reveals mechanisms underlying Oryza genome evolution.</title>
        <authorList>
            <person name="Chen J."/>
            <person name="Huang Q."/>
            <person name="Gao D."/>
            <person name="Wang J."/>
            <person name="Lang Y."/>
            <person name="Liu T."/>
            <person name="Li B."/>
            <person name="Bai Z."/>
            <person name="Luis Goicoechea J."/>
            <person name="Liang C."/>
            <person name="Chen C."/>
            <person name="Zhang W."/>
            <person name="Sun S."/>
            <person name="Liao Y."/>
            <person name="Zhang X."/>
            <person name="Yang L."/>
            <person name="Song C."/>
            <person name="Wang M."/>
            <person name="Shi J."/>
            <person name="Liu G."/>
            <person name="Liu J."/>
            <person name="Zhou H."/>
            <person name="Zhou W."/>
            <person name="Yu Q."/>
            <person name="An N."/>
            <person name="Chen Y."/>
            <person name="Cai Q."/>
            <person name="Wang B."/>
            <person name="Liu B."/>
            <person name="Min J."/>
            <person name="Huang Y."/>
            <person name="Wu H."/>
            <person name="Li Z."/>
            <person name="Zhang Y."/>
            <person name="Yin Y."/>
            <person name="Song W."/>
            <person name="Jiang J."/>
            <person name="Jackson S.A."/>
            <person name="Wing R.A."/>
            <person name="Wang J."/>
            <person name="Chen M."/>
        </authorList>
    </citation>
    <scope>NUCLEOTIDE SEQUENCE [LARGE SCALE GENOMIC DNA]</scope>
    <source>
        <strain evidence="1">cv. IRGC 101232</strain>
    </source>
</reference>
<keyword evidence="2" id="KW-1185">Reference proteome</keyword>
<dbReference type="EnsemblPlants" id="OB12G17500.1">
    <property type="protein sequence ID" value="OB12G17500.1"/>
    <property type="gene ID" value="OB12G17500"/>
</dbReference>
<evidence type="ECO:0000313" key="2">
    <source>
        <dbReference type="Proteomes" id="UP000006038"/>
    </source>
</evidence>
<dbReference type="HOGENOM" id="CLU_2149722_0_0_1"/>
<sequence length="112" mass="12035">MFGTPFGVIFEKDNNVNIQYNLPSVPPHVTPEGVYAMARGGREAVTVDCVGREPTEKVADCTGGEAEAGAGKKLLGRTMAVECNDTVLDSLWKARITTSFEIKGIGQCKFQP</sequence>
<evidence type="ECO:0000313" key="1">
    <source>
        <dbReference type="EnsemblPlants" id="OB12G17500.1"/>
    </source>
</evidence>
<dbReference type="Proteomes" id="UP000006038">
    <property type="component" value="Chromosome 12"/>
</dbReference>
<protein>
    <submittedName>
        <fullName evidence="1">Uncharacterized protein</fullName>
    </submittedName>
</protein>